<dbReference type="EMBL" id="ML220118">
    <property type="protein sequence ID" value="TGZ81709.1"/>
    <property type="molecule type" value="Genomic_DNA"/>
</dbReference>
<evidence type="ECO:0000313" key="1">
    <source>
        <dbReference type="EMBL" id="TGZ81709.1"/>
    </source>
</evidence>
<proteinExistence type="predicted"/>
<dbReference type="Proteomes" id="UP000298138">
    <property type="component" value="Unassembled WGS sequence"/>
</dbReference>
<organism evidence="1 2">
    <name type="scientific">Ascodesmis nigricans</name>
    <dbReference type="NCBI Taxonomy" id="341454"/>
    <lineage>
        <taxon>Eukaryota</taxon>
        <taxon>Fungi</taxon>
        <taxon>Dikarya</taxon>
        <taxon>Ascomycota</taxon>
        <taxon>Pezizomycotina</taxon>
        <taxon>Pezizomycetes</taxon>
        <taxon>Pezizales</taxon>
        <taxon>Ascodesmidaceae</taxon>
        <taxon>Ascodesmis</taxon>
    </lineage>
</organism>
<dbReference type="OrthoDB" id="2142213at2759"/>
<keyword evidence="2" id="KW-1185">Reference proteome</keyword>
<sequence length="312" mass="35055">MPETGKMLVKPVAMTWKQHSGLSAEIRAKVSPPENRWTQWLGETPKVCVEKANEINSGTKKRLGCETPELSTLEVFYDDAPSSWLFCFCGSGMEGGFTEQRLIDDFGRLPVVMRQHIRHLMGFPIENRPPSATAWALPTADIILWGLDFDLMLHEAAHILDNKHKFSSAGSFRKALENDACLPSPYASQKINVTAEVWAETFTVRRYQVEIVEKGKNPESTIDLSCMSQQLDVIRNDTDDILAADHKPEYCVRKDIDGDGAECCDNPHLVEGKWNCDTINSNPSLEQLSSMEPFITFYDPVIENDGADDKRS</sequence>
<protein>
    <submittedName>
        <fullName evidence="1">Uncharacterized protein</fullName>
    </submittedName>
</protein>
<evidence type="ECO:0000313" key="2">
    <source>
        <dbReference type="Proteomes" id="UP000298138"/>
    </source>
</evidence>
<dbReference type="InParanoid" id="A0A4S2MY84"/>
<reference evidence="1 2" key="1">
    <citation type="submission" date="2019-04" db="EMBL/GenBank/DDBJ databases">
        <title>Comparative genomics and transcriptomics to analyze fruiting body development in filamentous ascomycetes.</title>
        <authorList>
            <consortium name="DOE Joint Genome Institute"/>
            <person name="Lutkenhaus R."/>
            <person name="Traeger S."/>
            <person name="Breuer J."/>
            <person name="Kuo A."/>
            <person name="Lipzen A."/>
            <person name="Pangilinan J."/>
            <person name="Dilworth D."/>
            <person name="Sandor L."/>
            <person name="Poggeler S."/>
            <person name="Barry K."/>
            <person name="Grigoriev I.V."/>
            <person name="Nowrousian M."/>
        </authorList>
    </citation>
    <scope>NUCLEOTIDE SEQUENCE [LARGE SCALE GENOMIC DNA]</scope>
    <source>
        <strain evidence="1 2">CBS 389.68</strain>
    </source>
</reference>
<gene>
    <name evidence="1" type="ORF">EX30DRAFT_371325</name>
</gene>
<name>A0A4S2MY84_9PEZI</name>
<dbReference type="AlphaFoldDB" id="A0A4S2MY84"/>
<accession>A0A4S2MY84</accession>